<dbReference type="Gene3D" id="2.60.40.2340">
    <property type="match status" value="1"/>
</dbReference>
<organism evidence="3 4">
    <name type="scientific">Parabacteroides faecis</name>
    <dbReference type="NCBI Taxonomy" id="1217282"/>
    <lineage>
        <taxon>Bacteria</taxon>
        <taxon>Pseudomonadati</taxon>
        <taxon>Bacteroidota</taxon>
        <taxon>Bacteroidia</taxon>
        <taxon>Bacteroidales</taxon>
        <taxon>Tannerellaceae</taxon>
        <taxon>Parabacteroides</taxon>
    </lineage>
</organism>
<keyword evidence="4" id="KW-1185">Reference proteome</keyword>
<gene>
    <name evidence="3" type="ORF">GGQ57_004140</name>
</gene>
<dbReference type="InterPro" id="IPR038653">
    <property type="entry name" value="Put_CMD_sf"/>
</dbReference>
<name>A0ABR6KRT2_9BACT</name>
<comment type="caution">
    <text evidence="3">The sequence shown here is derived from an EMBL/GenBank/DDBJ whole genome shotgun (WGS) entry which is preliminary data.</text>
</comment>
<feature type="signal peptide" evidence="1">
    <location>
        <begin position="1"/>
        <end position="20"/>
    </location>
</feature>
<sequence>MKRNILLKMTGCCRLSLLMAACCLLNSCIENDVPYPYLVGQITGITVDGMSGNPQIQNNNRTVSIEVNDQVDIQALRITRLQVTNDASVFPDTLKCLNVEAFPEKGFPSLDSVPSSADTRIDFSAPVHIMLKTYQDYLWTVSVTQVFNRCIKLSKQVGDAVFDVKNKQAVVYVTEDQSLKNITVESMQLGSSIAVTTPEPTEVKDFSRPVIFEVKAFGRTEKWTVNVLYTDNTSSDISVFPRTKQAIVSGGIQSGASVAVEYKEKNAAQWTELATANVNVDGTNFTADITGLIPATAYQCRANINGTAGATLDFTTASAEMITNGSFDEWSQDAAKPKLWYPWADGGTSFWDTGNKGATLVGGDSNSMPTEETSNGKGRAAKLESKYVLVKFAAGNIFSGSYLRTDVTDGVLSFGRPFSSFPTKLKIHYKYKPKPIDKTSASYGDYAHLLGRPDSCFIYLALTDWDAPLEIRTRPANRQLFDKNDKNVIAYTELINGTESSSYQEVELPITYRYTNRTPKYMVLVATSSKYGDYFTGGEGSTLWIDDFELIYE</sequence>
<dbReference type="RefSeq" id="WP_229801143.1">
    <property type="nucleotide sequence ID" value="NZ_BMPB01000014.1"/>
</dbReference>
<protein>
    <recommendedName>
        <fullName evidence="2">Putative carbohydrate metabolism domain-containing protein</fullName>
    </recommendedName>
</protein>
<dbReference type="Pfam" id="PF13201">
    <property type="entry name" value="PCMD"/>
    <property type="match status" value="1"/>
</dbReference>
<dbReference type="Proteomes" id="UP000533637">
    <property type="component" value="Unassembled WGS sequence"/>
</dbReference>
<keyword evidence="1" id="KW-0732">Signal</keyword>
<feature type="domain" description="Putative carbohydrate metabolism" evidence="2">
    <location>
        <begin position="327"/>
        <end position="551"/>
    </location>
</feature>
<feature type="chain" id="PRO_5046068260" description="Putative carbohydrate metabolism domain-containing protein" evidence="1">
    <location>
        <begin position="21"/>
        <end position="553"/>
    </location>
</feature>
<evidence type="ECO:0000313" key="4">
    <source>
        <dbReference type="Proteomes" id="UP000533637"/>
    </source>
</evidence>
<proteinExistence type="predicted"/>
<evidence type="ECO:0000259" key="2">
    <source>
        <dbReference type="Pfam" id="PF13201"/>
    </source>
</evidence>
<dbReference type="InterPro" id="IPR025112">
    <property type="entry name" value="PCMD"/>
</dbReference>
<dbReference type="Gene3D" id="2.60.120.890">
    <property type="entry name" value="BT2081, beta-jelly-roll domain"/>
    <property type="match status" value="1"/>
</dbReference>
<dbReference type="EMBL" id="JACHOC010000009">
    <property type="protein sequence ID" value="MBB4624212.1"/>
    <property type="molecule type" value="Genomic_DNA"/>
</dbReference>
<reference evidence="3 4" key="1">
    <citation type="submission" date="2020-08" db="EMBL/GenBank/DDBJ databases">
        <title>Genomic Encyclopedia of Type Strains, Phase IV (KMG-IV): sequencing the most valuable type-strain genomes for metagenomic binning, comparative biology and taxonomic classification.</title>
        <authorList>
            <person name="Goeker M."/>
        </authorList>
    </citation>
    <scope>NUCLEOTIDE SEQUENCE [LARGE SCALE GENOMIC DNA]</scope>
    <source>
        <strain evidence="3 4">DSM 102983</strain>
    </source>
</reference>
<accession>A0ABR6KRT2</accession>
<evidence type="ECO:0000256" key="1">
    <source>
        <dbReference type="SAM" id="SignalP"/>
    </source>
</evidence>
<evidence type="ECO:0000313" key="3">
    <source>
        <dbReference type="EMBL" id="MBB4624212.1"/>
    </source>
</evidence>